<proteinExistence type="predicted"/>
<evidence type="ECO:0000313" key="3">
    <source>
        <dbReference type="Proteomes" id="UP000321405"/>
    </source>
</evidence>
<dbReference type="OrthoDB" id="395856at2"/>
<comment type="caution">
    <text evidence="2">The sequence shown here is derived from an EMBL/GenBank/DDBJ whole genome shotgun (WGS) entry which is preliminary data.</text>
</comment>
<dbReference type="Gene3D" id="3.60.10.10">
    <property type="entry name" value="Endonuclease/exonuclease/phosphatase"/>
    <property type="match status" value="1"/>
</dbReference>
<accession>A0A511BNV0</accession>
<dbReference type="Proteomes" id="UP000321405">
    <property type="component" value="Unassembled WGS sequence"/>
</dbReference>
<gene>
    <name evidence="2" type="ORF">SSA02_11790</name>
</gene>
<feature type="domain" description="Endonuclease/exonuclease/phosphatase" evidence="1">
    <location>
        <begin position="35"/>
        <end position="283"/>
    </location>
</feature>
<dbReference type="InterPro" id="IPR005135">
    <property type="entry name" value="Endo/exonuclease/phosphatase"/>
</dbReference>
<dbReference type="Pfam" id="PF03372">
    <property type="entry name" value="Exo_endo_phos"/>
    <property type="match status" value="1"/>
</dbReference>
<keyword evidence="2" id="KW-0378">Hydrolase</keyword>
<dbReference type="SUPFAM" id="SSF56219">
    <property type="entry name" value="DNase I-like"/>
    <property type="match status" value="1"/>
</dbReference>
<name>A0A511BNV0_9PROT</name>
<sequence>MSCTRSALRPDLLLGLLLAVWACVQTASARPLKVATWNMDWLTLRPDGDPDLPSRRPKRGQADFEGFARLIRHLDADLIALQETDGSAPLRKIFPPGEYAIVLSRAPIVQNVALVLRHPWHAIAHEELTALGQNPSPGGHRLRPGLDLVVTDGKTTLRVLVVHLKSGCWERRWSERGHACPVLRQQIALLSDWIAEREDEDVPYLLLGDFNRRLTLADPYYAAMIGGYAPVLATAGFASPCRGGEYFIDHVIIGGSARSWLLPDSLRVMTQNDKAPGLALSDHCAVSVRFATP</sequence>
<dbReference type="InterPro" id="IPR036691">
    <property type="entry name" value="Endo/exonu/phosph_ase_sf"/>
</dbReference>
<protein>
    <submittedName>
        <fullName evidence="2">Metal-dependent hydrolase</fullName>
    </submittedName>
</protein>
<dbReference type="RefSeq" id="WP_147093026.1">
    <property type="nucleotide sequence ID" value="NZ_BJVC01000002.1"/>
</dbReference>
<organism evidence="2 3">
    <name type="scientific">Swaminathania salitolerans</name>
    <dbReference type="NCBI Taxonomy" id="182838"/>
    <lineage>
        <taxon>Bacteria</taxon>
        <taxon>Pseudomonadati</taxon>
        <taxon>Pseudomonadota</taxon>
        <taxon>Alphaproteobacteria</taxon>
        <taxon>Acetobacterales</taxon>
        <taxon>Acetobacteraceae</taxon>
        <taxon>Swaminathania</taxon>
    </lineage>
</organism>
<evidence type="ECO:0000259" key="1">
    <source>
        <dbReference type="Pfam" id="PF03372"/>
    </source>
</evidence>
<keyword evidence="3" id="KW-1185">Reference proteome</keyword>
<dbReference type="EMBL" id="BJVC01000002">
    <property type="protein sequence ID" value="GEL02016.1"/>
    <property type="molecule type" value="Genomic_DNA"/>
</dbReference>
<dbReference type="GO" id="GO:0016787">
    <property type="term" value="F:hydrolase activity"/>
    <property type="evidence" value="ECO:0007669"/>
    <property type="project" value="UniProtKB-KW"/>
</dbReference>
<dbReference type="AlphaFoldDB" id="A0A511BNV0"/>
<evidence type="ECO:0000313" key="2">
    <source>
        <dbReference type="EMBL" id="GEL02016.1"/>
    </source>
</evidence>
<reference evidence="2 3" key="1">
    <citation type="submission" date="2019-07" db="EMBL/GenBank/DDBJ databases">
        <title>Whole genome shotgun sequence of Swaminathania salitolerans NBRC 104436.</title>
        <authorList>
            <person name="Hosoyama A."/>
            <person name="Uohara A."/>
            <person name="Ohji S."/>
            <person name="Ichikawa N."/>
        </authorList>
    </citation>
    <scope>NUCLEOTIDE SEQUENCE [LARGE SCALE GENOMIC DNA]</scope>
    <source>
        <strain evidence="2 3">NBRC 104436</strain>
    </source>
</reference>